<dbReference type="PANTHER" id="PTHR15893:SF0">
    <property type="entry name" value="LARGE RIBOSOMAL SUBUNIT PROTEIN BL27M"/>
    <property type="match status" value="1"/>
</dbReference>
<feature type="compositionally biased region" description="Basic and acidic residues" evidence="5">
    <location>
        <begin position="163"/>
        <end position="175"/>
    </location>
</feature>
<evidence type="ECO:0000313" key="6">
    <source>
        <dbReference type="EMBL" id="ORY31236.1"/>
    </source>
</evidence>
<organism evidence="6 7">
    <name type="scientific">Naematelia encephala</name>
    <dbReference type="NCBI Taxonomy" id="71784"/>
    <lineage>
        <taxon>Eukaryota</taxon>
        <taxon>Fungi</taxon>
        <taxon>Dikarya</taxon>
        <taxon>Basidiomycota</taxon>
        <taxon>Agaricomycotina</taxon>
        <taxon>Tremellomycetes</taxon>
        <taxon>Tremellales</taxon>
        <taxon>Naemateliaceae</taxon>
        <taxon>Naematelia</taxon>
    </lineage>
</organism>
<dbReference type="AlphaFoldDB" id="A0A1Y2B968"/>
<comment type="similarity">
    <text evidence="1">Belongs to the bacterial ribosomal protein bL27 family.</text>
</comment>
<keyword evidence="7" id="KW-1185">Reference proteome</keyword>
<dbReference type="PROSITE" id="PS00831">
    <property type="entry name" value="RIBOSOMAL_L27"/>
    <property type="match status" value="1"/>
</dbReference>
<proteinExistence type="inferred from homology"/>
<dbReference type="InParanoid" id="A0A1Y2B968"/>
<dbReference type="EMBL" id="MCFC01000016">
    <property type="protein sequence ID" value="ORY31236.1"/>
    <property type="molecule type" value="Genomic_DNA"/>
</dbReference>
<dbReference type="PRINTS" id="PR00063">
    <property type="entry name" value="RIBOSOMALL27"/>
</dbReference>
<dbReference type="Pfam" id="PF01016">
    <property type="entry name" value="Ribosomal_L27"/>
    <property type="match status" value="1"/>
</dbReference>
<protein>
    <recommendedName>
        <fullName evidence="4">Large ribosomal subunit protein bL27m</fullName>
    </recommendedName>
</protein>
<dbReference type="InterPro" id="IPR018261">
    <property type="entry name" value="Ribosomal_bL27_CS"/>
</dbReference>
<dbReference type="SUPFAM" id="SSF110324">
    <property type="entry name" value="Ribosomal L27 protein-like"/>
    <property type="match status" value="1"/>
</dbReference>
<dbReference type="PANTHER" id="PTHR15893">
    <property type="entry name" value="RIBOSOMAL PROTEIN L27"/>
    <property type="match status" value="1"/>
</dbReference>
<gene>
    <name evidence="6" type="ORF">BCR39DRAFT_527029</name>
</gene>
<evidence type="ECO:0000256" key="1">
    <source>
        <dbReference type="ARBA" id="ARBA00010797"/>
    </source>
</evidence>
<evidence type="ECO:0000313" key="7">
    <source>
        <dbReference type="Proteomes" id="UP000193986"/>
    </source>
</evidence>
<dbReference type="GO" id="GO:0006412">
    <property type="term" value="P:translation"/>
    <property type="evidence" value="ECO:0007669"/>
    <property type="project" value="InterPro"/>
</dbReference>
<comment type="caution">
    <text evidence="6">The sequence shown here is derived from an EMBL/GenBank/DDBJ whole genome shotgun (WGS) entry which is preliminary data.</text>
</comment>
<feature type="region of interest" description="Disordered" evidence="5">
    <location>
        <begin position="33"/>
        <end position="56"/>
    </location>
</feature>
<evidence type="ECO:0000256" key="3">
    <source>
        <dbReference type="ARBA" id="ARBA00023274"/>
    </source>
</evidence>
<dbReference type="InterPro" id="IPR001684">
    <property type="entry name" value="Ribosomal_bL27"/>
</dbReference>
<reference evidence="6 7" key="1">
    <citation type="submission" date="2016-07" db="EMBL/GenBank/DDBJ databases">
        <title>Pervasive Adenine N6-methylation of Active Genes in Fungi.</title>
        <authorList>
            <consortium name="DOE Joint Genome Institute"/>
            <person name="Mondo S.J."/>
            <person name="Dannebaum R.O."/>
            <person name="Kuo R.C."/>
            <person name="Labutti K."/>
            <person name="Haridas S."/>
            <person name="Kuo A."/>
            <person name="Salamov A."/>
            <person name="Ahrendt S.R."/>
            <person name="Lipzen A."/>
            <person name="Sullivan W."/>
            <person name="Andreopoulos W.B."/>
            <person name="Clum A."/>
            <person name="Lindquist E."/>
            <person name="Daum C."/>
            <person name="Ramamoorthy G.K."/>
            <person name="Gryganskyi A."/>
            <person name="Culley D."/>
            <person name="Magnuson J.K."/>
            <person name="James T.Y."/>
            <person name="O'Malley M.A."/>
            <person name="Stajich J.E."/>
            <person name="Spatafora J.W."/>
            <person name="Visel A."/>
            <person name="Grigoriev I.V."/>
        </authorList>
    </citation>
    <scope>NUCLEOTIDE SEQUENCE [LARGE SCALE GENOMIC DNA]</scope>
    <source>
        <strain evidence="6 7">68-887.2</strain>
    </source>
</reference>
<evidence type="ECO:0000256" key="4">
    <source>
        <dbReference type="ARBA" id="ARBA00035267"/>
    </source>
</evidence>
<name>A0A1Y2B968_9TREE</name>
<evidence type="ECO:0000256" key="5">
    <source>
        <dbReference type="SAM" id="MobiDB-lite"/>
    </source>
</evidence>
<keyword evidence="3" id="KW-0687">Ribonucleoprotein</keyword>
<accession>A0A1Y2B968</accession>
<dbReference type="NCBIfam" id="TIGR00062">
    <property type="entry name" value="L27"/>
    <property type="match status" value="1"/>
</dbReference>
<evidence type="ECO:0000256" key="2">
    <source>
        <dbReference type="ARBA" id="ARBA00022980"/>
    </source>
</evidence>
<dbReference type="GO" id="GO:0003735">
    <property type="term" value="F:structural constituent of ribosome"/>
    <property type="evidence" value="ECO:0007669"/>
    <property type="project" value="InterPro"/>
</dbReference>
<dbReference type="Gene3D" id="2.40.50.100">
    <property type="match status" value="1"/>
</dbReference>
<feature type="region of interest" description="Disordered" evidence="5">
    <location>
        <begin position="163"/>
        <end position="201"/>
    </location>
</feature>
<dbReference type="STRING" id="71784.A0A1Y2B968"/>
<feature type="compositionally biased region" description="Basic and acidic residues" evidence="5">
    <location>
        <begin position="182"/>
        <end position="201"/>
    </location>
</feature>
<keyword evidence="2" id="KW-0689">Ribosomal protein</keyword>
<dbReference type="OrthoDB" id="1867012at2759"/>
<sequence>MLGFSSLSLGRAVASTSLAAGIRDIFPNASTFQNQIRTSTKRGGGSSKNNRKTAGKRLGVKRFENTFVVPGEVIVRQRGLKFHPGQNVGVARDHTLFAREPGYLKFYQHPTRYPHQDRSVFIDEMNGQTPSAGKSSKDFAMVQFPRGMDRYIGIARFRHETLPRDQRDQGRDRRFWGVPKNTEWHVSEDSKDHGSSETDKA</sequence>
<dbReference type="Proteomes" id="UP000193986">
    <property type="component" value="Unassembled WGS sequence"/>
</dbReference>
<dbReference type="GO" id="GO:0005762">
    <property type="term" value="C:mitochondrial large ribosomal subunit"/>
    <property type="evidence" value="ECO:0007669"/>
    <property type="project" value="TreeGrafter"/>
</dbReference>